<keyword evidence="2" id="KW-1185">Reference proteome</keyword>
<proteinExistence type="predicted"/>
<evidence type="ECO:0000313" key="1">
    <source>
        <dbReference type="EMBL" id="BDE95307.1"/>
    </source>
</evidence>
<accession>A0ABN6MEV6</accession>
<name>A0ABN6MEV6_9ACTN</name>
<gene>
    <name evidence="1" type="ORF">CE91St30_06400</name>
</gene>
<reference evidence="1 2" key="1">
    <citation type="submission" date="2022-01" db="EMBL/GenBank/DDBJ databases">
        <title>Novel bile acid biosynthetic pathways are enriched in the microbiome of centenarians.</title>
        <authorList>
            <person name="Sato Y."/>
            <person name="Atarashi K."/>
            <person name="Plichta R.D."/>
            <person name="Arai Y."/>
            <person name="Sasajima S."/>
            <person name="Kearney M.S."/>
            <person name="Suda W."/>
            <person name="Takeshita K."/>
            <person name="Sasaki T."/>
            <person name="Okamoto S."/>
            <person name="Skelly N.A."/>
            <person name="Okamura Y."/>
            <person name="Vlamakis H."/>
            <person name="Li Y."/>
            <person name="Tanoue T."/>
            <person name="Takei H."/>
            <person name="Nittono H."/>
            <person name="Narushima S."/>
            <person name="Irie J."/>
            <person name="Itoh H."/>
            <person name="Moriya K."/>
            <person name="Sugiura Y."/>
            <person name="Suematsu M."/>
            <person name="Moritoki N."/>
            <person name="Shibata S."/>
            <person name="Littman R.D."/>
            <person name="Fischbach A.M."/>
            <person name="Uwamino Y."/>
            <person name="Inoue T."/>
            <person name="Honda A."/>
            <person name="Hattori M."/>
            <person name="Murai T."/>
            <person name="Xavier J.R."/>
            <person name="Hirose N."/>
            <person name="Honda K."/>
        </authorList>
    </citation>
    <scope>NUCLEOTIDE SEQUENCE [LARGE SCALE GENOMIC DNA]</scope>
    <source>
        <strain evidence="1 2">CE91-St30</strain>
    </source>
</reference>
<protein>
    <submittedName>
        <fullName evidence="1">Uncharacterized protein</fullName>
    </submittedName>
</protein>
<dbReference type="EMBL" id="AP025564">
    <property type="protein sequence ID" value="BDE95307.1"/>
    <property type="molecule type" value="Genomic_DNA"/>
</dbReference>
<organism evidence="1 2">
    <name type="scientific">Raoultibacter timonensis</name>
    <dbReference type="NCBI Taxonomy" id="1907662"/>
    <lineage>
        <taxon>Bacteria</taxon>
        <taxon>Bacillati</taxon>
        <taxon>Actinomycetota</taxon>
        <taxon>Coriobacteriia</taxon>
        <taxon>Eggerthellales</taxon>
        <taxon>Eggerthellaceae</taxon>
        <taxon>Raoultibacter</taxon>
    </lineage>
</organism>
<dbReference type="Proteomes" id="UP001320544">
    <property type="component" value="Chromosome"/>
</dbReference>
<evidence type="ECO:0000313" key="2">
    <source>
        <dbReference type="Proteomes" id="UP001320544"/>
    </source>
</evidence>
<sequence>MGSHGFRLLSVQVLAILAYREHAAKRGKAVVAVAEALGRVQFGWDADEFALSHAAIQDSRPLVDADAGYPR</sequence>